<gene>
    <name evidence="1" type="ORF">NL394_13500</name>
</gene>
<name>A0AAX3EDM6_PAEUR</name>
<keyword evidence="2" id="KW-1185">Reference proteome</keyword>
<accession>A0AAX3EDM6</accession>
<dbReference type="InterPro" id="IPR036890">
    <property type="entry name" value="HATPase_C_sf"/>
</dbReference>
<sequence>MALKTSLAGRVRNTTLPKTHALLPLHEAVVNGIQAIDARFPDDAAGRGRLTVRIHREQQGAFDLSAGAPGRAPLKIITGFSVEDNGIGFTPDNMTSFETLDSDYKAGIGCRGVGRLLWLVAFDRVEVRSAYYEGGTLAGRQFRFSVSQDVVRDDAPDGLTDAGSSVCLEGFKKPYQQSAAKTVEAIAREIFEHCIWYFLRDGGAPDVFVSDDDETFSLKDFVEELGHSETAASFEVKGQTFEMLNLRLKTSARNATPRLHWCAANRVVKDESIAGKLPGLYARMKDGTSTEFTYVCYLSSTYLNDHVRADRTDFDLPERMAGDALIDEPTLDDIRTGVLQEVSKALIEPLASAQVASKERIHQYVSTKGPKYRPLMKRIESAGIVVDPSMKDTDLEMELHKHAQRIETDLLAEGQAVFADSSGDKPEDYDERLAKYLEMVKEFNQSDLANYVARRRTTLDILAKLIESDGNGKYAREDRIHELLFPMRQDSNEVGVDASNLWILDERLVFHDYLASDKTLKNMPVTDDASTSRPDILATRVLEPDLPVLASEGQKLPLQSIVVVELKRPMRNDATAEDKNPIAQCLDYVARVREGKAATATGRPIPSSAQEPPAFCYVIADLTPTMERMCKLSGLTKTHDGLGYFGYIEPYKAYIEVISFDGLVNAATERNRAFFDRLGLPSS</sequence>
<keyword evidence="1" id="KW-0067">ATP-binding</keyword>
<organism evidence="1 2">
    <name type="scientific">Paenarthrobacter ureafaciens</name>
    <dbReference type="NCBI Taxonomy" id="37931"/>
    <lineage>
        <taxon>Bacteria</taxon>
        <taxon>Bacillati</taxon>
        <taxon>Actinomycetota</taxon>
        <taxon>Actinomycetes</taxon>
        <taxon>Micrococcales</taxon>
        <taxon>Micrococcaceae</taxon>
        <taxon>Paenarthrobacter</taxon>
    </lineage>
</organism>
<protein>
    <submittedName>
        <fullName evidence="1">ATP-binding protein</fullName>
    </submittedName>
</protein>
<evidence type="ECO:0000313" key="1">
    <source>
        <dbReference type="EMBL" id="UYV96093.1"/>
    </source>
</evidence>
<dbReference type="SUPFAM" id="SSF55874">
    <property type="entry name" value="ATPase domain of HSP90 chaperone/DNA topoisomerase II/histidine kinase"/>
    <property type="match status" value="1"/>
</dbReference>
<dbReference type="GO" id="GO:0005524">
    <property type="term" value="F:ATP binding"/>
    <property type="evidence" value="ECO:0007669"/>
    <property type="project" value="UniProtKB-KW"/>
</dbReference>
<dbReference type="AlphaFoldDB" id="A0AAX3EDM6"/>
<keyword evidence="1" id="KW-0547">Nucleotide-binding</keyword>
<reference evidence="1" key="1">
    <citation type="submission" date="2022-07" db="EMBL/GenBank/DDBJ databases">
        <authorList>
            <person name="Wu T."/>
        </authorList>
    </citation>
    <scope>NUCLEOTIDE SEQUENCE</scope>
    <source>
        <strain evidence="1">SD-1</strain>
    </source>
</reference>
<evidence type="ECO:0000313" key="2">
    <source>
        <dbReference type="Proteomes" id="UP001163293"/>
    </source>
</evidence>
<dbReference type="Proteomes" id="UP001163293">
    <property type="component" value="Chromosome"/>
</dbReference>
<dbReference type="RefSeq" id="WP_069695098.1">
    <property type="nucleotide sequence ID" value="NZ_CP043010.1"/>
</dbReference>
<proteinExistence type="predicted"/>
<dbReference type="EMBL" id="CP101185">
    <property type="protein sequence ID" value="UYV96093.1"/>
    <property type="molecule type" value="Genomic_DNA"/>
</dbReference>